<accession>A0ABV8M0P1</accession>
<comment type="caution">
    <text evidence="1">The sequence shown here is derived from an EMBL/GenBank/DDBJ whole genome shotgun (WGS) entry which is preliminary data.</text>
</comment>
<protein>
    <recommendedName>
        <fullName evidence="3">Flagellar protein FlgN</fullName>
    </recommendedName>
</protein>
<gene>
    <name evidence="1" type="ORF">ACFOZ4_33945</name>
</gene>
<name>A0ABV8M0P1_9ACTN</name>
<proteinExistence type="predicted"/>
<keyword evidence="2" id="KW-1185">Reference proteome</keyword>
<evidence type="ECO:0000313" key="2">
    <source>
        <dbReference type="Proteomes" id="UP001595816"/>
    </source>
</evidence>
<reference evidence="2" key="1">
    <citation type="journal article" date="2019" name="Int. J. Syst. Evol. Microbiol.">
        <title>The Global Catalogue of Microorganisms (GCM) 10K type strain sequencing project: providing services to taxonomists for standard genome sequencing and annotation.</title>
        <authorList>
            <consortium name="The Broad Institute Genomics Platform"/>
            <consortium name="The Broad Institute Genome Sequencing Center for Infectious Disease"/>
            <person name="Wu L."/>
            <person name="Ma J."/>
        </authorList>
    </citation>
    <scope>NUCLEOTIDE SEQUENCE [LARGE SCALE GENOMIC DNA]</scope>
    <source>
        <strain evidence="2">CGMCC 4.7289</strain>
    </source>
</reference>
<dbReference type="EMBL" id="JBHSAY010000023">
    <property type="protein sequence ID" value="MFC4135644.1"/>
    <property type="molecule type" value="Genomic_DNA"/>
</dbReference>
<dbReference type="Proteomes" id="UP001595816">
    <property type="component" value="Unassembled WGS sequence"/>
</dbReference>
<dbReference type="RefSeq" id="WP_253750030.1">
    <property type="nucleotide sequence ID" value="NZ_JAMZDZ010000001.1"/>
</dbReference>
<evidence type="ECO:0008006" key="3">
    <source>
        <dbReference type="Google" id="ProtNLM"/>
    </source>
</evidence>
<evidence type="ECO:0000313" key="1">
    <source>
        <dbReference type="EMBL" id="MFC4135644.1"/>
    </source>
</evidence>
<organism evidence="1 2">
    <name type="scientific">Hamadaea flava</name>
    <dbReference type="NCBI Taxonomy" id="1742688"/>
    <lineage>
        <taxon>Bacteria</taxon>
        <taxon>Bacillati</taxon>
        <taxon>Actinomycetota</taxon>
        <taxon>Actinomycetes</taxon>
        <taxon>Micromonosporales</taxon>
        <taxon>Micromonosporaceae</taxon>
        <taxon>Hamadaea</taxon>
    </lineage>
</organism>
<sequence>MTESFEVHLKSLLDFAAELEGQMTALGLPNDRLAVLTGAPMPLGDFTEARTLGERHRRAAAELAALLGAAQQALLFAANATRAVAAGYEAQDEQAAADLRRGTVYTSGTRL</sequence>